<proteinExistence type="predicted"/>
<reference evidence="1 2" key="1">
    <citation type="submission" date="2021-06" db="EMBL/GenBank/DDBJ databases">
        <title>Faecalicatena sp. nov. isolated from porcine feces.</title>
        <authorList>
            <person name="Oh B.S."/>
            <person name="Lee J.H."/>
        </authorList>
    </citation>
    <scope>NUCLEOTIDE SEQUENCE [LARGE SCALE GENOMIC DNA]</scope>
    <source>
        <strain evidence="1 2">AGMB00832</strain>
    </source>
</reference>
<organism evidence="1 2">
    <name type="scientific">Faecalicatena faecalis</name>
    <dbReference type="NCBI Taxonomy" id="2726362"/>
    <lineage>
        <taxon>Bacteria</taxon>
        <taxon>Bacillati</taxon>
        <taxon>Bacillota</taxon>
        <taxon>Clostridia</taxon>
        <taxon>Lachnospirales</taxon>
        <taxon>Lachnospiraceae</taxon>
        <taxon>Faecalicatena</taxon>
    </lineage>
</organism>
<evidence type="ECO:0000313" key="1">
    <source>
        <dbReference type="EMBL" id="MBU3876932.1"/>
    </source>
</evidence>
<dbReference type="Proteomes" id="UP000723714">
    <property type="component" value="Unassembled WGS sequence"/>
</dbReference>
<accession>A0ABS6D5Q5</accession>
<keyword evidence="2" id="KW-1185">Reference proteome</keyword>
<comment type="caution">
    <text evidence="1">The sequence shown here is derived from an EMBL/GenBank/DDBJ whole genome shotgun (WGS) entry which is preliminary data.</text>
</comment>
<gene>
    <name evidence="1" type="ORF">HGO97_014045</name>
</gene>
<evidence type="ECO:0000313" key="2">
    <source>
        <dbReference type="Proteomes" id="UP000723714"/>
    </source>
</evidence>
<name>A0ABS6D5Q5_9FIRM</name>
<dbReference type="EMBL" id="JABACJ020000013">
    <property type="protein sequence ID" value="MBU3876932.1"/>
    <property type="molecule type" value="Genomic_DNA"/>
</dbReference>
<dbReference type="RefSeq" id="WP_216242849.1">
    <property type="nucleotide sequence ID" value="NZ_JABACJ020000013.1"/>
</dbReference>
<sequence>MLYCVCILKFSNFVFKKGSLLAVGTYNNEIEQFIYTVCYRPMWEAAYTYIAEHPYALNLSYSRIQNPDSAMLEDMILEYTKNIRIDEDSLLFDAVVSCTINLTEDTYKGTASHETSQWLVLSCVAVVTDKLESVTVKNISGYTSGQPRKTDGHAVSKNIVPILYKKDLDDEATTFLQQYFPEALEKPMAVPIADIAKDMGLEIIQGNRITDDFSVFGEIYFTAGKATIYDLFKVSETTIDVKRGTILVDAYTFWERNLGCVKNTIAHEVYHWYKHRMYAAIKHVLYGQDFVACRCPSNMAYPQKDEEWSDIQRMEWQANNMAPRILMPYRTFRMKVDELLQAYDYENSPIKPAILTSVAEELREFYGVSRQSALIRMMETGYKDAAIIYQYDEESPYHGYLDQRDAFYAYRTSSEFRNLVDSGLFRYVDGYFVINDEQYIDRNNEGKPTLTDYAWANLNECTLQFTWQSLRADDAEKHFPFELFHRETGERKASKYDSKQSASAVQMSEALQKKREEFERQSAARKITGVNKTCWEVIFEIVQSRGLSKSHFCSLTGLGEEVYRKAEKNIDTKPSLRTIVAIGRGLDLDIGTTEKLLQLAGHAFDESDEHQALKYCITGFSGMSIDDANEFLESYNYEPLGSKQRL</sequence>
<protein>
    <submittedName>
        <fullName evidence="1">ImmA/IrrE family metallo-endopeptidase</fullName>
    </submittedName>
</protein>